<dbReference type="Proteomes" id="UP000323909">
    <property type="component" value="Unassembled WGS sequence"/>
</dbReference>
<protein>
    <submittedName>
        <fullName evidence="1">Transcriptional regulator</fullName>
    </submittedName>
</protein>
<proteinExistence type="predicted"/>
<dbReference type="AlphaFoldDB" id="A0A5M8F3L7"/>
<evidence type="ECO:0000313" key="1">
    <source>
        <dbReference type="EMBL" id="KAA6179423.1"/>
    </source>
</evidence>
<comment type="caution">
    <text evidence="1">The sequence shown here is derived from an EMBL/GenBank/DDBJ whole genome shotgun (WGS) entry which is preliminary data.</text>
</comment>
<name>A0A5M8F3L7_PSEVE</name>
<dbReference type="EMBL" id="VWXT01000205">
    <property type="protein sequence ID" value="KAA6179423.1"/>
    <property type="molecule type" value="Genomic_DNA"/>
</dbReference>
<reference evidence="1 2" key="1">
    <citation type="submission" date="2019-09" db="EMBL/GenBank/DDBJ databases">
        <title>Genomic sequencing of 4 copper resistant soil isolates.</title>
        <authorList>
            <person name="Havryliuk O."/>
        </authorList>
    </citation>
    <scope>NUCLEOTIDE SEQUENCE [LARGE SCALE GENOMIC DNA]</scope>
    <source>
        <strain evidence="1 2">UKR4</strain>
    </source>
</reference>
<accession>A0A5M8F3L7</accession>
<sequence>MTPMEIPTDAEHRRVLLNDLVSGAATHLHLSKGIHLCALKAGEQLGLALQIAPRVLQAGQFQRVLERRFEQALAFDGCFVFSNAGGALILWHPVVSTDIPLDQILSRLLSLAELEALDRHCNR</sequence>
<gene>
    <name evidence="1" type="ORF">F3K53_13910</name>
</gene>
<organism evidence="1 2">
    <name type="scientific">Pseudomonas veronii</name>
    <dbReference type="NCBI Taxonomy" id="76761"/>
    <lineage>
        <taxon>Bacteria</taxon>
        <taxon>Pseudomonadati</taxon>
        <taxon>Pseudomonadota</taxon>
        <taxon>Gammaproteobacteria</taxon>
        <taxon>Pseudomonadales</taxon>
        <taxon>Pseudomonadaceae</taxon>
        <taxon>Pseudomonas</taxon>
    </lineage>
</organism>
<evidence type="ECO:0000313" key="2">
    <source>
        <dbReference type="Proteomes" id="UP000323909"/>
    </source>
</evidence>